<evidence type="ECO:0000259" key="5">
    <source>
        <dbReference type="Pfam" id="PF02902"/>
    </source>
</evidence>
<evidence type="ECO:0000313" key="7">
    <source>
        <dbReference type="Proteomes" id="UP000222542"/>
    </source>
</evidence>
<dbReference type="GO" id="GO:0006508">
    <property type="term" value="P:proteolysis"/>
    <property type="evidence" value="ECO:0007669"/>
    <property type="project" value="UniProtKB-KW"/>
</dbReference>
<feature type="region of interest" description="Disordered" evidence="4">
    <location>
        <begin position="169"/>
        <end position="265"/>
    </location>
</feature>
<feature type="domain" description="Ubiquitin-like protease family profile" evidence="5">
    <location>
        <begin position="552"/>
        <end position="635"/>
    </location>
</feature>
<proteinExistence type="inferred from homology"/>
<comment type="similarity">
    <text evidence="1">Belongs to the peptidase C48 family.</text>
</comment>
<keyword evidence="3" id="KW-0378">Hydrolase</keyword>
<dbReference type="PANTHER" id="PTHR48302:SF2">
    <property type="entry name" value="DUF1985 DOMAIN-CONTAINING PROTEIN"/>
    <property type="match status" value="1"/>
</dbReference>
<accession>A0A2G2YBH6</accession>
<sequence length="679" mass="77068">MREEDQGRVGNGSIRVTSTPGLGLVEIVEKAPDINELYFELVESSRYSDYPWGFVAFEELAKSLNRKLKPKGKFYMLHGIPLAIQIWLYECCSTVPRNVASRVDSQIPRLLNWKTNAPRPRYESLMESMFNVADVKVSFKNIEPTLKEISCFCIPKKVGPVGVSHKEAEVNSDDDFQDPPHPKNYSITQKKHHGDSSSSPVKKKLKQQHKGLDEQTPKRTPPPHTAKKLSVRTPIFMPIQQKEKVSSKKKDLNRSASKKFNPIQSPDLSFCSSGDEDDFVSKKVFHKFRNEKKDKDNEVDNPQMGEAVETTPHHEFSPNFVHDLYKNSKDTLDENDMDQHEARDICESPKTGVTTETTVNTSAEDESKNNKCDAEKIVDTSEVAAEITVNTSAEDESKDNEGAAEKILNSVESNMDNSKLNQQNQSPVHIYVALTEQRKAEQNFSDSQVTIPDELLPSLNVYLNQERSIIVHPSANKAQETPMHISRIKRPSRFKESPFTMNFGSADEGERKLFYQKHPFVSHPVNDIEDTKVINKFLKWLSVDILKFHAKRCIYVYDSLLSAGHDAGKKGIDIAAHPNYKSYDKMDLFDVYVVEDLPQQPSGSLDCGLYMLTYAECLTFGDIVSPVDFDPNLIRTRYASILWNYGLKKEEENAQSDDEAPMRPPREIGLTEDTEVHEI</sequence>
<evidence type="ECO:0000256" key="4">
    <source>
        <dbReference type="SAM" id="MobiDB-lite"/>
    </source>
</evidence>
<protein>
    <recommendedName>
        <fullName evidence="5">Ubiquitin-like protease family profile domain-containing protein</fullName>
    </recommendedName>
</protein>
<keyword evidence="7" id="KW-1185">Reference proteome</keyword>
<evidence type="ECO:0000313" key="6">
    <source>
        <dbReference type="EMBL" id="PHT67108.1"/>
    </source>
</evidence>
<feature type="compositionally biased region" description="Basic and acidic residues" evidence="4">
    <location>
        <begin position="241"/>
        <end position="253"/>
    </location>
</feature>
<gene>
    <name evidence="6" type="ORF">T459_31533</name>
</gene>
<keyword evidence="2" id="KW-0645">Protease</keyword>
<dbReference type="SUPFAM" id="SSF54001">
    <property type="entry name" value="Cysteine proteinases"/>
    <property type="match status" value="1"/>
</dbReference>
<dbReference type="InterPro" id="IPR003653">
    <property type="entry name" value="Peptidase_C48_C"/>
</dbReference>
<reference evidence="6 7" key="1">
    <citation type="journal article" date="2014" name="Nat. Genet.">
        <title>Genome sequence of the hot pepper provides insights into the evolution of pungency in Capsicum species.</title>
        <authorList>
            <person name="Kim S."/>
            <person name="Park M."/>
            <person name="Yeom S.I."/>
            <person name="Kim Y.M."/>
            <person name="Lee J.M."/>
            <person name="Lee H.A."/>
            <person name="Seo E."/>
            <person name="Choi J."/>
            <person name="Cheong K."/>
            <person name="Kim K.T."/>
            <person name="Jung K."/>
            <person name="Lee G.W."/>
            <person name="Oh S.K."/>
            <person name="Bae C."/>
            <person name="Kim S.B."/>
            <person name="Lee H.Y."/>
            <person name="Kim S.Y."/>
            <person name="Kim M.S."/>
            <person name="Kang B.C."/>
            <person name="Jo Y.D."/>
            <person name="Yang H.B."/>
            <person name="Jeong H.J."/>
            <person name="Kang W.H."/>
            <person name="Kwon J.K."/>
            <person name="Shin C."/>
            <person name="Lim J.Y."/>
            <person name="Park J.H."/>
            <person name="Huh J.H."/>
            <person name="Kim J.S."/>
            <person name="Kim B.D."/>
            <person name="Cohen O."/>
            <person name="Paran I."/>
            <person name="Suh M.C."/>
            <person name="Lee S.B."/>
            <person name="Kim Y.K."/>
            <person name="Shin Y."/>
            <person name="Noh S.J."/>
            <person name="Park J."/>
            <person name="Seo Y.S."/>
            <person name="Kwon S.Y."/>
            <person name="Kim H.A."/>
            <person name="Park J.M."/>
            <person name="Kim H.J."/>
            <person name="Choi S.B."/>
            <person name="Bosland P.W."/>
            <person name="Reeves G."/>
            <person name="Jo S.H."/>
            <person name="Lee B.W."/>
            <person name="Cho H.T."/>
            <person name="Choi H.S."/>
            <person name="Lee M.S."/>
            <person name="Yu Y."/>
            <person name="Do Choi Y."/>
            <person name="Park B.S."/>
            <person name="van Deynze A."/>
            <person name="Ashrafi H."/>
            <person name="Hill T."/>
            <person name="Kim W.T."/>
            <person name="Pai H.S."/>
            <person name="Ahn H.K."/>
            <person name="Yeam I."/>
            <person name="Giovannoni J.J."/>
            <person name="Rose J.K."/>
            <person name="Sorensen I."/>
            <person name="Lee S.J."/>
            <person name="Kim R.W."/>
            <person name="Choi I.Y."/>
            <person name="Choi B.S."/>
            <person name="Lim J.S."/>
            <person name="Lee Y.H."/>
            <person name="Choi D."/>
        </authorList>
    </citation>
    <scope>NUCLEOTIDE SEQUENCE [LARGE SCALE GENOMIC DNA]</scope>
    <source>
        <strain evidence="7">cv. CM334</strain>
    </source>
</reference>
<comment type="caution">
    <text evidence="6">The sequence shown here is derived from an EMBL/GenBank/DDBJ whole genome shotgun (WGS) entry which is preliminary data.</text>
</comment>
<dbReference type="AlphaFoldDB" id="A0A2G2YBH6"/>
<dbReference type="Proteomes" id="UP000222542">
    <property type="component" value="Unassembled WGS sequence"/>
</dbReference>
<dbReference type="Gramene" id="PHT67108">
    <property type="protein sequence ID" value="PHT67108"/>
    <property type="gene ID" value="T459_31533"/>
</dbReference>
<reference evidence="6 7" key="2">
    <citation type="journal article" date="2017" name="Genome Biol.">
        <title>New reference genome sequences of hot pepper reveal the massive evolution of plant disease-resistance genes by retroduplication.</title>
        <authorList>
            <person name="Kim S."/>
            <person name="Park J."/>
            <person name="Yeom S.I."/>
            <person name="Kim Y.M."/>
            <person name="Seo E."/>
            <person name="Kim K.T."/>
            <person name="Kim M.S."/>
            <person name="Lee J.M."/>
            <person name="Cheong K."/>
            <person name="Shin H.S."/>
            <person name="Kim S.B."/>
            <person name="Han K."/>
            <person name="Lee J."/>
            <person name="Park M."/>
            <person name="Lee H.A."/>
            <person name="Lee H.Y."/>
            <person name="Lee Y."/>
            <person name="Oh S."/>
            <person name="Lee J.H."/>
            <person name="Choi E."/>
            <person name="Choi E."/>
            <person name="Lee S.E."/>
            <person name="Jeon J."/>
            <person name="Kim H."/>
            <person name="Choi G."/>
            <person name="Song H."/>
            <person name="Lee J."/>
            <person name="Lee S.C."/>
            <person name="Kwon J.K."/>
            <person name="Lee H.Y."/>
            <person name="Koo N."/>
            <person name="Hong Y."/>
            <person name="Kim R.W."/>
            <person name="Kang W.H."/>
            <person name="Huh J.H."/>
            <person name="Kang B.C."/>
            <person name="Yang T.J."/>
            <person name="Lee Y.H."/>
            <person name="Bennetzen J.L."/>
            <person name="Choi D."/>
        </authorList>
    </citation>
    <scope>NUCLEOTIDE SEQUENCE [LARGE SCALE GENOMIC DNA]</scope>
    <source>
        <strain evidence="7">cv. CM334</strain>
    </source>
</reference>
<dbReference type="EMBL" id="AYRZ02000012">
    <property type="protein sequence ID" value="PHT67108.1"/>
    <property type="molecule type" value="Genomic_DNA"/>
</dbReference>
<dbReference type="Pfam" id="PF02902">
    <property type="entry name" value="Peptidase_C48"/>
    <property type="match status" value="1"/>
</dbReference>
<evidence type="ECO:0000256" key="1">
    <source>
        <dbReference type="ARBA" id="ARBA00005234"/>
    </source>
</evidence>
<dbReference type="PANTHER" id="PTHR48302">
    <property type="entry name" value="ULP1 PROTEASE FAMILY, C-TERMINAL CATALYTIC DOMAIN CONTAINING PROTEIN"/>
    <property type="match status" value="1"/>
</dbReference>
<organism evidence="6 7">
    <name type="scientific">Capsicum annuum</name>
    <name type="common">Capsicum pepper</name>
    <dbReference type="NCBI Taxonomy" id="4072"/>
    <lineage>
        <taxon>Eukaryota</taxon>
        <taxon>Viridiplantae</taxon>
        <taxon>Streptophyta</taxon>
        <taxon>Embryophyta</taxon>
        <taxon>Tracheophyta</taxon>
        <taxon>Spermatophyta</taxon>
        <taxon>Magnoliopsida</taxon>
        <taxon>eudicotyledons</taxon>
        <taxon>Gunneridae</taxon>
        <taxon>Pentapetalae</taxon>
        <taxon>asterids</taxon>
        <taxon>lamiids</taxon>
        <taxon>Solanales</taxon>
        <taxon>Solanaceae</taxon>
        <taxon>Solanoideae</taxon>
        <taxon>Capsiceae</taxon>
        <taxon>Capsicum</taxon>
    </lineage>
</organism>
<dbReference type="GO" id="GO:0008234">
    <property type="term" value="F:cysteine-type peptidase activity"/>
    <property type="evidence" value="ECO:0007669"/>
    <property type="project" value="InterPro"/>
</dbReference>
<evidence type="ECO:0000256" key="2">
    <source>
        <dbReference type="ARBA" id="ARBA00022670"/>
    </source>
</evidence>
<feature type="region of interest" description="Disordered" evidence="4">
    <location>
        <begin position="652"/>
        <end position="679"/>
    </location>
</feature>
<evidence type="ECO:0000256" key="3">
    <source>
        <dbReference type="ARBA" id="ARBA00022801"/>
    </source>
</evidence>
<dbReference type="InterPro" id="IPR038765">
    <property type="entry name" value="Papain-like_cys_pep_sf"/>
</dbReference>
<dbReference type="Gene3D" id="3.40.395.10">
    <property type="entry name" value="Adenoviral Proteinase, Chain A"/>
    <property type="match status" value="1"/>
</dbReference>
<name>A0A2G2YBH6_CAPAN</name>